<dbReference type="GO" id="GO:0005737">
    <property type="term" value="C:cytoplasm"/>
    <property type="evidence" value="ECO:0007669"/>
    <property type="project" value="TreeGrafter"/>
</dbReference>
<dbReference type="Gene3D" id="1.20.5.170">
    <property type="match status" value="1"/>
</dbReference>
<dbReference type="GO" id="GO:0005525">
    <property type="term" value="F:GTP binding"/>
    <property type="evidence" value="ECO:0007669"/>
    <property type="project" value="InterPro"/>
</dbReference>
<evidence type="ECO:0000313" key="3">
    <source>
        <dbReference type="Proteomes" id="UP000808349"/>
    </source>
</evidence>
<dbReference type="EC" id="3.6.5.-" evidence="2"/>
<dbReference type="SUPFAM" id="SSF52540">
    <property type="entry name" value="P-loop containing nucleoside triphosphate hydrolases"/>
    <property type="match status" value="1"/>
</dbReference>
<dbReference type="InterPro" id="IPR005129">
    <property type="entry name" value="GTPase_ArgK"/>
</dbReference>
<dbReference type="EMBL" id="JADKFW010000017">
    <property type="protein sequence ID" value="MBK9719238.1"/>
    <property type="molecule type" value="Genomic_DNA"/>
</dbReference>
<dbReference type="CDD" id="cd03114">
    <property type="entry name" value="MMAA-like"/>
    <property type="match status" value="1"/>
</dbReference>
<protein>
    <submittedName>
        <fullName evidence="2">Methylmalonyl Co-A mutase-associated GTPase MeaB</fullName>
        <ecNumber evidence="2">3.6.5.-</ecNumber>
    </submittedName>
</protein>
<accession>A0A9D7SBB4</accession>
<dbReference type="NCBIfam" id="TIGR00750">
    <property type="entry name" value="lao"/>
    <property type="match status" value="1"/>
</dbReference>
<dbReference type="PANTHER" id="PTHR23408">
    <property type="entry name" value="METHYLMALONYL-COA MUTASE"/>
    <property type="match status" value="1"/>
</dbReference>
<proteinExistence type="inferred from homology"/>
<dbReference type="PANTHER" id="PTHR23408:SF3">
    <property type="entry name" value="METHYLMALONIC ACIDURIA TYPE A PROTEIN, MITOCHONDRIAL"/>
    <property type="match status" value="1"/>
</dbReference>
<dbReference type="Gene3D" id="3.40.50.300">
    <property type="entry name" value="P-loop containing nucleotide triphosphate hydrolases"/>
    <property type="match status" value="1"/>
</dbReference>
<evidence type="ECO:0000256" key="1">
    <source>
        <dbReference type="ARBA" id="ARBA00009625"/>
    </source>
</evidence>
<organism evidence="2 3">
    <name type="scientific">Candidatus Defluviibacterium haderslevense</name>
    <dbReference type="NCBI Taxonomy" id="2981993"/>
    <lineage>
        <taxon>Bacteria</taxon>
        <taxon>Pseudomonadati</taxon>
        <taxon>Bacteroidota</taxon>
        <taxon>Saprospiria</taxon>
        <taxon>Saprospirales</taxon>
        <taxon>Saprospiraceae</taxon>
        <taxon>Candidatus Defluviibacterium</taxon>
    </lineage>
</organism>
<comment type="similarity">
    <text evidence="1">Belongs to the SIMIBI class G3E GTPase family. ArgK/MeaB subfamily.</text>
</comment>
<dbReference type="Proteomes" id="UP000808349">
    <property type="component" value="Unassembled WGS sequence"/>
</dbReference>
<comment type="caution">
    <text evidence="2">The sequence shown here is derived from an EMBL/GenBank/DDBJ whole genome shotgun (WGS) entry which is preliminary data.</text>
</comment>
<evidence type="ECO:0000313" key="2">
    <source>
        <dbReference type="EMBL" id="MBK9719238.1"/>
    </source>
</evidence>
<dbReference type="AlphaFoldDB" id="A0A9D7SBB4"/>
<dbReference type="Pfam" id="PF03308">
    <property type="entry name" value="MeaB"/>
    <property type="match status" value="1"/>
</dbReference>
<reference evidence="2 3" key="1">
    <citation type="submission" date="2020-10" db="EMBL/GenBank/DDBJ databases">
        <title>Connecting structure to function with the recovery of over 1000 high-quality activated sludge metagenome-assembled genomes encoding full-length rRNA genes using long-read sequencing.</title>
        <authorList>
            <person name="Singleton C.M."/>
            <person name="Petriglieri F."/>
            <person name="Kristensen J.M."/>
            <person name="Kirkegaard R.H."/>
            <person name="Michaelsen T.Y."/>
            <person name="Andersen M.H."/>
            <person name="Karst S.M."/>
            <person name="Dueholm M.S."/>
            <person name="Nielsen P.H."/>
            <person name="Albertsen M."/>
        </authorList>
    </citation>
    <scope>NUCLEOTIDE SEQUENCE [LARGE SCALE GENOMIC DNA]</scope>
    <source>
        <strain evidence="2">Ribe_18-Q3-R11-54_BAT3C.373</strain>
    </source>
</reference>
<name>A0A9D7SBB4_9BACT</name>
<keyword evidence="2" id="KW-0378">Hydrolase</keyword>
<dbReference type="GO" id="GO:0003924">
    <property type="term" value="F:GTPase activity"/>
    <property type="evidence" value="ECO:0007669"/>
    <property type="project" value="InterPro"/>
</dbReference>
<gene>
    <name evidence="2" type="primary">meaB</name>
    <name evidence="2" type="ORF">IPO85_17315</name>
</gene>
<dbReference type="NCBIfam" id="NF006958">
    <property type="entry name" value="PRK09435.1"/>
    <property type="match status" value="1"/>
</dbReference>
<sequence>MKPKKEIKEWANRIKDGDRQALSQAITLIESSNVEDRQLAQSLIDFIEPWTGNSLRIGITGPPGVGKSTLIDKIGVVLIGQSHKVAVLTIDPTSALSKGSILGDKSRMAHLSSQANAFIRPSPSSLNLGGLALYTREAMLLCEAAGFDRILIESVGVGQSEFLISLLCDMTLLLLQPHSGDEMQGIKRGVMEWADMYIITKTDGETLNGSNKTYIELNSILNFVPRKYSFWTPKIVQLSVVSDLGMARLLDNIDLFYNLLVDDNQLYKLRLKQSETYFKVQWAKMIEQYILMNRSNVELINFLATEVGHGNMSSEKAFDKLLKFIFATLK</sequence>
<dbReference type="InterPro" id="IPR027417">
    <property type="entry name" value="P-loop_NTPase"/>
</dbReference>